<gene>
    <name evidence="1" type="ORF">J2Z76_002555</name>
</gene>
<dbReference type="Proteomes" id="UP001519342">
    <property type="component" value="Unassembled WGS sequence"/>
</dbReference>
<dbReference type="InterPro" id="IPR031009">
    <property type="entry name" value="Tcm_partner"/>
</dbReference>
<dbReference type="NCBIfam" id="TIGR04474">
    <property type="entry name" value="tcm_partner"/>
    <property type="match status" value="1"/>
</dbReference>
<evidence type="ECO:0000313" key="2">
    <source>
        <dbReference type="Proteomes" id="UP001519342"/>
    </source>
</evidence>
<proteinExistence type="predicted"/>
<keyword evidence="2" id="KW-1185">Reference proteome</keyword>
<evidence type="ECO:0000313" key="1">
    <source>
        <dbReference type="EMBL" id="MBP1926685.1"/>
    </source>
</evidence>
<comment type="caution">
    <text evidence="1">The sequence shown here is derived from an EMBL/GenBank/DDBJ whole genome shotgun (WGS) entry which is preliminary data.</text>
</comment>
<reference evidence="1 2" key="1">
    <citation type="submission" date="2021-03" db="EMBL/GenBank/DDBJ databases">
        <title>Genomic Encyclopedia of Type Strains, Phase IV (KMG-IV): sequencing the most valuable type-strain genomes for metagenomic binning, comparative biology and taxonomic classification.</title>
        <authorList>
            <person name="Goeker M."/>
        </authorList>
    </citation>
    <scope>NUCLEOTIDE SEQUENCE [LARGE SCALE GENOMIC DNA]</scope>
    <source>
        <strain evidence="1 2">DSM 24004</strain>
    </source>
</reference>
<protein>
    <submittedName>
        <fullName evidence="1">Three-Cys-motif partner protein</fullName>
    </submittedName>
</protein>
<organism evidence="1 2">
    <name type="scientific">Sedimentibacter acidaminivorans</name>
    <dbReference type="NCBI Taxonomy" id="913099"/>
    <lineage>
        <taxon>Bacteria</taxon>
        <taxon>Bacillati</taxon>
        <taxon>Bacillota</taxon>
        <taxon>Tissierellia</taxon>
        <taxon>Sedimentibacter</taxon>
    </lineage>
</organism>
<dbReference type="RefSeq" id="WP_209512420.1">
    <property type="nucleotide sequence ID" value="NZ_JAGGKS010000008.1"/>
</dbReference>
<dbReference type="EMBL" id="JAGGKS010000008">
    <property type="protein sequence ID" value="MBP1926685.1"/>
    <property type="molecule type" value="Genomic_DNA"/>
</dbReference>
<sequence length="375" mass="43301">MASNNNVKIISDAHPHTIKKFELIETYIKSWAHKLMLTESCTGIVFIDCMCNSGIYKDDDGKNVYGTPIRVADALLDVARTYPDKQVHLYFNDYDKKKIEELEKHLPQEERNYKIITTTRDGNELLKWIGPQLNQNSHMHFFLLYDPYDASIDWDALLPFFRNWGEVLINHMISDSVRAISQVKREDKKKKYEGTYRVNSISELVPYGSNQAAYEKRVLEIIEHMKGSAGREYYVSAFPFFNTKNALVYDLVHCTSHEKGFKLFKSTAWKTFGDKSSSKNKQGNNGQLSLDFLTGETVSVISVDEYCYDVFNMAAYVQNNFKGQNDVSLEKIWELLDDHPVFPSEGYKKELKSILKKDYDAKVSTKSITFADRRG</sequence>
<accession>A0ABS4GH23</accession>
<name>A0ABS4GH23_9FIRM</name>